<dbReference type="PANTHER" id="PTHR43744:SF8">
    <property type="entry name" value="SN-GLYCEROL-3-PHOSPHATE TRANSPORT SYSTEM PERMEASE PROTEIN UGPE"/>
    <property type="match status" value="1"/>
</dbReference>
<accession>A0A2V4VA33</accession>
<feature type="domain" description="ABC transmembrane type-1" evidence="8">
    <location>
        <begin position="73"/>
        <end position="262"/>
    </location>
</feature>
<dbReference type="InterPro" id="IPR035906">
    <property type="entry name" value="MetI-like_sf"/>
</dbReference>
<dbReference type="EMBL" id="QJSW01000006">
    <property type="protein sequence ID" value="PYE49037.1"/>
    <property type="molecule type" value="Genomic_DNA"/>
</dbReference>
<dbReference type="SUPFAM" id="SSF161098">
    <property type="entry name" value="MetI-like"/>
    <property type="match status" value="1"/>
</dbReference>
<evidence type="ECO:0000256" key="7">
    <source>
        <dbReference type="RuleBase" id="RU363032"/>
    </source>
</evidence>
<dbReference type="CDD" id="cd06261">
    <property type="entry name" value="TM_PBP2"/>
    <property type="match status" value="1"/>
</dbReference>
<gene>
    <name evidence="9" type="ORF">DFQ00_10617</name>
    <name evidence="10" type="ORF">HUB98_02495</name>
</gene>
<reference evidence="10 12" key="2">
    <citation type="submission" date="2020-06" db="EMBL/GenBank/DDBJ databases">
        <title>Complete genome of Paenibacillus barcinonensis KACC11450.</title>
        <authorList>
            <person name="Kim M."/>
            <person name="Park Y.-J."/>
            <person name="Shin J.-H."/>
        </authorList>
    </citation>
    <scope>NUCLEOTIDE SEQUENCE [LARGE SCALE GENOMIC DNA]</scope>
    <source>
        <strain evidence="10 12">KACC11450</strain>
    </source>
</reference>
<keyword evidence="5 7" id="KW-1133">Transmembrane helix</keyword>
<reference evidence="9 11" key="1">
    <citation type="submission" date="2018-06" db="EMBL/GenBank/DDBJ databases">
        <title>Genomic Encyclopedia of Type Strains, Phase III (KMG-III): the genomes of soil and plant-associated and newly described type strains.</title>
        <authorList>
            <person name="Whitman W."/>
        </authorList>
    </citation>
    <scope>NUCLEOTIDE SEQUENCE [LARGE SCALE GENOMIC DNA]</scope>
    <source>
        <strain evidence="9 11">CECT 7022</strain>
    </source>
</reference>
<dbReference type="PROSITE" id="PS50928">
    <property type="entry name" value="ABC_TM1"/>
    <property type="match status" value="1"/>
</dbReference>
<dbReference type="OrthoDB" id="9771544at2"/>
<feature type="transmembrane region" description="Helical" evidence="7">
    <location>
        <begin position="110"/>
        <end position="130"/>
    </location>
</feature>
<feature type="transmembrane region" description="Helical" evidence="7">
    <location>
        <begin position="243"/>
        <end position="262"/>
    </location>
</feature>
<evidence type="ECO:0000313" key="12">
    <source>
        <dbReference type="Proteomes" id="UP000509327"/>
    </source>
</evidence>
<keyword evidence="4 7" id="KW-0812">Transmembrane</keyword>
<dbReference type="RefSeq" id="WP_110896584.1">
    <property type="nucleotide sequence ID" value="NZ_CP054614.1"/>
</dbReference>
<evidence type="ECO:0000256" key="4">
    <source>
        <dbReference type="ARBA" id="ARBA00022692"/>
    </source>
</evidence>
<keyword evidence="6 7" id="KW-0472">Membrane</keyword>
<comment type="similarity">
    <text evidence="7">Belongs to the binding-protein-dependent transport system permease family.</text>
</comment>
<dbReference type="GO" id="GO:0055085">
    <property type="term" value="P:transmembrane transport"/>
    <property type="evidence" value="ECO:0007669"/>
    <property type="project" value="InterPro"/>
</dbReference>
<evidence type="ECO:0000256" key="2">
    <source>
        <dbReference type="ARBA" id="ARBA00022448"/>
    </source>
</evidence>
<keyword evidence="12" id="KW-1185">Reference proteome</keyword>
<evidence type="ECO:0000256" key="1">
    <source>
        <dbReference type="ARBA" id="ARBA00004651"/>
    </source>
</evidence>
<evidence type="ECO:0000313" key="10">
    <source>
        <dbReference type="EMBL" id="QKS55290.1"/>
    </source>
</evidence>
<proteinExistence type="inferred from homology"/>
<evidence type="ECO:0000256" key="3">
    <source>
        <dbReference type="ARBA" id="ARBA00022475"/>
    </source>
</evidence>
<feature type="transmembrane region" description="Helical" evidence="7">
    <location>
        <begin position="12"/>
        <end position="33"/>
    </location>
</feature>
<protein>
    <submittedName>
        <fullName evidence="9">Carbohydrate ABC transporter membrane protein 2 (CUT1 family)</fullName>
    </submittedName>
    <submittedName>
        <fullName evidence="10">Carbohydrate ABC transporter permease</fullName>
    </submittedName>
</protein>
<dbReference type="AlphaFoldDB" id="A0A2V4VA33"/>
<dbReference type="Gene3D" id="1.10.3720.10">
    <property type="entry name" value="MetI-like"/>
    <property type="match status" value="1"/>
</dbReference>
<feature type="transmembrane region" description="Helical" evidence="7">
    <location>
        <begin position="183"/>
        <end position="208"/>
    </location>
</feature>
<organism evidence="9 11">
    <name type="scientific">Paenibacillus barcinonensis</name>
    <dbReference type="NCBI Taxonomy" id="198119"/>
    <lineage>
        <taxon>Bacteria</taxon>
        <taxon>Bacillati</taxon>
        <taxon>Bacillota</taxon>
        <taxon>Bacilli</taxon>
        <taxon>Bacillales</taxon>
        <taxon>Paenibacillaceae</taxon>
        <taxon>Paenibacillus</taxon>
    </lineage>
</organism>
<keyword evidence="3" id="KW-1003">Cell membrane</keyword>
<dbReference type="GO" id="GO:0005886">
    <property type="term" value="C:plasma membrane"/>
    <property type="evidence" value="ECO:0007669"/>
    <property type="project" value="UniProtKB-SubCell"/>
</dbReference>
<evidence type="ECO:0000256" key="5">
    <source>
        <dbReference type="ARBA" id="ARBA00022989"/>
    </source>
</evidence>
<evidence type="ECO:0000256" key="6">
    <source>
        <dbReference type="ARBA" id="ARBA00023136"/>
    </source>
</evidence>
<evidence type="ECO:0000313" key="9">
    <source>
        <dbReference type="EMBL" id="PYE49037.1"/>
    </source>
</evidence>
<keyword evidence="2 7" id="KW-0813">Transport</keyword>
<dbReference type="InterPro" id="IPR000515">
    <property type="entry name" value="MetI-like"/>
</dbReference>
<evidence type="ECO:0000313" key="11">
    <source>
        <dbReference type="Proteomes" id="UP000247790"/>
    </source>
</evidence>
<dbReference type="Proteomes" id="UP000247790">
    <property type="component" value="Unassembled WGS sequence"/>
</dbReference>
<dbReference type="Proteomes" id="UP000509327">
    <property type="component" value="Chromosome"/>
</dbReference>
<evidence type="ECO:0000259" key="8">
    <source>
        <dbReference type="PROSITE" id="PS50928"/>
    </source>
</evidence>
<dbReference type="Pfam" id="PF00528">
    <property type="entry name" value="BPD_transp_1"/>
    <property type="match status" value="1"/>
</dbReference>
<comment type="subcellular location">
    <subcellularLocation>
        <location evidence="1 7">Cell membrane</location>
        <topology evidence="1 7">Multi-pass membrane protein</topology>
    </subcellularLocation>
</comment>
<feature type="transmembrane region" description="Helical" evidence="7">
    <location>
        <begin position="79"/>
        <end position="98"/>
    </location>
</feature>
<name>A0A2V4VA33_PAEBA</name>
<sequence length="277" mass="31320">MGQLLGRAVPKSLAHLLMILISLVMIVPFLWMLSTSFKLQEEVFQYPIQWIPQVFHFENYVEVWTSIPFPLYYFNSLKVSILVTLGQLITCSLAGYAFARLDFPGKNRLFIMYFAAFMIPYQVIMIPQYFVIKKLGLVDSHWALILLEIFSPYGVFLMRQFLSGISKELSEAARIDGCNEFGIFARIIMPLAKPALATLGIFAFSWVWNDFQAPLIYLTSDSLKTLPLGLASLNGEFTSQTQLIMAGTVLSLIPVVTVFLFFQRYFISGITAGSVKG</sequence>
<dbReference type="PANTHER" id="PTHR43744">
    <property type="entry name" value="ABC TRANSPORTER PERMEASE PROTEIN MG189-RELATED-RELATED"/>
    <property type="match status" value="1"/>
</dbReference>
<feature type="transmembrane region" description="Helical" evidence="7">
    <location>
        <begin position="142"/>
        <end position="162"/>
    </location>
</feature>
<dbReference type="EMBL" id="CP054614">
    <property type="protein sequence ID" value="QKS55290.1"/>
    <property type="molecule type" value="Genomic_DNA"/>
</dbReference>